<gene>
    <name evidence="11" type="ORF">IE877_11010</name>
</gene>
<evidence type="ECO:0000256" key="3">
    <source>
        <dbReference type="ARBA" id="ARBA00012291"/>
    </source>
</evidence>
<keyword evidence="5" id="KW-0547">Nucleotide-binding</keyword>
<dbReference type="InterPro" id="IPR029062">
    <property type="entry name" value="Class_I_gatase-like"/>
</dbReference>
<comment type="catalytic activity">
    <reaction evidence="9">
        <text>UTP + L-glutamine + ATP + H2O = CTP + L-glutamate + ADP + phosphate + 2 H(+)</text>
        <dbReference type="Rhea" id="RHEA:26426"/>
        <dbReference type="ChEBI" id="CHEBI:15377"/>
        <dbReference type="ChEBI" id="CHEBI:15378"/>
        <dbReference type="ChEBI" id="CHEBI:29985"/>
        <dbReference type="ChEBI" id="CHEBI:30616"/>
        <dbReference type="ChEBI" id="CHEBI:37563"/>
        <dbReference type="ChEBI" id="CHEBI:43474"/>
        <dbReference type="ChEBI" id="CHEBI:46398"/>
        <dbReference type="ChEBI" id="CHEBI:58359"/>
        <dbReference type="ChEBI" id="CHEBI:456216"/>
        <dbReference type="EC" id="6.3.4.2"/>
    </reaction>
</comment>
<evidence type="ECO:0000256" key="8">
    <source>
        <dbReference type="ARBA" id="ARBA00022975"/>
    </source>
</evidence>
<keyword evidence="4" id="KW-0436">Ligase</keyword>
<reference evidence="11 12" key="1">
    <citation type="submission" date="2020-09" db="EMBL/GenBank/DDBJ databases">
        <title>Methylomonas albis sp. nov. and Methylomonas fluvii sp. nov.: Two cold-adapted methanotrophs from the River Elbe and an amended description of Methylovulum psychrotolerans strain Eb1.</title>
        <authorList>
            <person name="Bussmann I.K."/>
            <person name="Klings K.-W."/>
            <person name="Warnstedt J."/>
            <person name="Hoppert M."/>
            <person name="Saborowski A."/>
            <person name="Horn F."/>
            <person name="Liebner S."/>
        </authorList>
    </citation>
    <scope>NUCLEOTIDE SEQUENCE [LARGE SCALE GENOMIC DNA]</scope>
    <source>
        <strain evidence="11 12">EbA</strain>
    </source>
</reference>
<keyword evidence="8" id="KW-0665">Pyrimidine biosynthesis</keyword>
<evidence type="ECO:0000256" key="4">
    <source>
        <dbReference type="ARBA" id="ARBA00022598"/>
    </source>
</evidence>
<keyword evidence="12" id="KW-1185">Reference proteome</keyword>
<dbReference type="PROSITE" id="PS51273">
    <property type="entry name" value="GATASE_TYPE_1"/>
    <property type="match status" value="1"/>
</dbReference>
<keyword evidence="7" id="KW-0315">Glutamine amidotransferase</keyword>
<dbReference type="EC" id="6.3.4.2" evidence="3"/>
<dbReference type="RefSeq" id="WP_192374763.1">
    <property type="nucleotide sequence ID" value="NZ_CAJHIV010000001.1"/>
</dbReference>
<sequence>MNDKIKSIALLGEYTPTFPPHAATDAAIEHARAALGLAVNAAWISTADINPSLFERYAGIWIAPGSPYKDMDKTLAAIRYSRENNIPCLGTCGGFQHMIIEYARNVLGFKDAQHAEYDPYASNLFISQLACSLVGREMQLSFEPNSRVAGIYGAMTATEQYYCNFGINPEYVGTLKQGPMQITGADAEGEIRVIEWPGHPFFIGTLFVPQARSTPEQPHPLVEAFLRAVSAS</sequence>
<evidence type="ECO:0000313" key="12">
    <source>
        <dbReference type="Proteomes" id="UP000652176"/>
    </source>
</evidence>
<evidence type="ECO:0000256" key="7">
    <source>
        <dbReference type="ARBA" id="ARBA00022962"/>
    </source>
</evidence>
<dbReference type="SUPFAM" id="SSF52317">
    <property type="entry name" value="Class I glutamine amidotransferase-like"/>
    <property type="match status" value="1"/>
</dbReference>
<evidence type="ECO:0000313" key="11">
    <source>
        <dbReference type="EMBL" id="MBD9356409.1"/>
    </source>
</evidence>
<dbReference type="PANTHER" id="PTHR11550:SF0">
    <property type="entry name" value="CTP SYNTHASE-RELATED"/>
    <property type="match status" value="1"/>
</dbReference>
<accession>A0ABR9D2E0</accession>
<keyword evidence="6" id="KW-0067">ATP-binding</keyword>
<dbReference type="InterPro" id="IPR017926">
    <property type="entry name" value="GATASE"/>
</dbReference>
<evidence type="ECO:0000256" key="2">
    <source>
        <dbReference type="ARBA" id="ARBA00007533"/>
    </source>
</evidence>
<dbReference type="EMBL" id="JACXSS010000001">
    <property type="protein sequence ID" value="MBD9356409.1"/>
    <property type="molecule type" value="Genomic_DNA"/>
</dbReference>
<name>A0ABR9D2E0_9GAMM</name>
<protein>
    <recommendedName>
        <fullName evidence="3">CTP synthase (glutamine hydrolyzing)</fullName>
        <ecNumber evidence="3">6.3.4.2</ecNumber>
    </recommendedName>
</protein>
<dbReference type="InterPro" id="IPR004468">
    <property type="entry name" value="CTP_synthase"/>
</dbReference>
<feature type="domain" description="Glutamine amidotransferase" evidence="10">
    <location>
        <begin position="27"/>
        <end position="226"/>
    </location>
</feature>
<evidence type="ECO:0000259" key="10">
    <source>
        <dbReference type="Pfam" id="PF00117"/>
    </source>
</evidence>
<evidence type="ECO:0000256" key="6">
    <source>
        <dbReference type="ARBA" id="ARBA00022840"/>
    </source>
</evidence>
<dbReference type="PANTHER" id="PTHR11550">
    <property type="entry name" value="CTP SYNTHASE"/>
    <property type="match status" value="1"/>
</dbReference>
<dbReference type="NCBIfam" id="NF004836">
    <property type="entry name" value="PRK06186.1"/>
    <property type="match status" value="1"/>
</dbReference>
<dbReference type="Gene3D" id="3.40.50.880">
    <property type="match status" value="1"/>
</dbReference>
<comment type="pathway">
    <text evidence="1">Pyrimidine metabolism; CTP biosynthesis via de novo pathway; CTP from UDP: step 2/2.</text>
</comment>
<comment type="caution">
    <text evidence="11">The sequence shown here is derived from an EMBL/GenBank/DDBJ whole genome shotgun (WGS) entry which is preliminary data.</text>
</comment>
<evidence type="ECO:0000256" key="5">
    <source>
        <dbReference type="ARBA" id="ARBA00022741"/>
    </source>
</evidence>
<proteinExistence type="inferred from homology"/>
<evidence type="ECO:0000256" key="1">
    <source>
        <dbReference type="ARBA" id="ARBA00005171"/>
    </source>
</evidence>
<organism evidence="11 12">
    <name type="scientific">Methylomonas albis</name>
    <dbReference type="NCBI Taxonomy" id="1854563"/>
    <lineage>
        <taxon>Bacteria</taxon>
        <taxon>Pseudomonadati</taxon>
        <taxon>Pseudomonadota</taxon>
        <taxon>Gammaproteobacteria</taxon>
        <taxon>Methylococcales</taxon>
        <taxon>Methylococcaceae</taxon>
        <taxon>Methylomonas</taxon>
    </lineage>
</organism>
<dbReference type="Pfam" id="PF00117">
    <property type="entry name" value="GATase"/>
    <property type="match status" value="1"/>
</dbReference>
<comment type="similarity">
    <text evidence="2">Belongs to the CTP synthase family.</text>
</comment>
<dbReference type="Proteomes" id="UP000652176">
    <property type="component" value="Unassembled WGS sequence"/>
</dbReference>
<evidence type="ECO:0000256" key="9">
    <source>
        <dbReference type="ARBA" id="ARBA00047781"/>
    </source>
</evidence>